<organism evidence="1 2">
    <name type="scientific">Vibrio syngnathi</name>
    <dbReference type="NCBI Taxonomy" id="3034029"/>
    <lineage>
        <taxon>Bacteria</taxon>
        <taxon>Pseudomonadati</taxon>
        <taxon>Pseudomonadota</taxon>
        <taxon>Gammaproteobacteria</taxon>
        <taxon>Vibrionales</taxon>
        <taxon>Vibrionaceae</taxon>
        <taxon>Vibrio</taxon>
    </lineage>
</organism>
<name>A0AA34XQI3_9VIBR</name>
<reference evidence="1 2" key="1">
    <citation type="submission" date="2016-10" db="EMBL/GenBank/DDBJ databases">
        <title>The High Quality Genome of Vibrio splendidus K08M4.</title>
        <authorList>
            <person name="Wendling C."/>
            <person name="Chibani C.M."/>
            <person name="Hertel R."/>
            <person name="Sproer C."/>
            <person name="Bunk B."/>
            <person name="Overmann J."/>
            <person name="Roth O."/>
            <person name="Liesegang H."/>
        </authorList>
    </citation>
    <scope>NUCLEOTIDE SEQUENCE [LARGE SCALE GENOMIC DNA]</scope>
    <source>
        <strain evidence="1 2">K08M4</strain>
    </source>
</reference>
<dbReference type="KEGG" id="vsy:K08M4_35310"/>
<accession>A0AA34XQI3</accession>
<evidence type="ECO:0000313" key="2">
    <source>
        <dbReference type="Proteomes" id="UP000194136"/>
    </source>
</evidence>
<protein>
    <submittedName>
        <fullName evidence="1">Uncharacterized protein</fullName>
    </submittedName>
</protein>
<evidence type="ECO:0000313" key="1">
    <source>
        <dbReference type="EMBL" id="ARP40204.1"/>
    </source>
</evidence>
<gene>
    <name evidence="1" type="ORF">K08M4_35310</name>
</gene>
<proteinExistence type="predicted"/>
<dbReference type="Proteomes" id="UP000194136">
    <property type="component" value="Chromosome 2"/>
</dbReference>
<sequence length="44" mass="5070">MAKVVLQKQNLNQNYKNLSLNCFTIGHTLTQLINSLVDNWANHE</sequence>
<keyword evidence="2" id="KW-1185">Reference proteome</keyword>
<dbReference type="EMBL" id="CP017917">
    <property type="protein sequence ID" value="ARP40204.1"/>
    <property type="molecule type" value="Genomic_DNA"/>
</dbReference>
<dbReference type="AlphaFoldDB" id="A0AA34XQI3"/>